<keyword evidence="2" id="KW-1133">Transmembrane helix</keyword>
<feature type="region of interest" description="Disordered" evidence="1">
    <location>
        <begin position="1"/>
        <end position="32"/>
    </location>
</feature>
<protein>
    <recommendedName>
        <fullName evidence="5">Serine/threonine protein kinase</fullName>
    </recommendedName>
</protein>
<dbReference type="Proteomes" id="UP001147653">
    <property type="component" value="Unassembled WGS sequence"/>
</dbReference>
<keyword evidence="4" id="KW-1185">Reference proteome</keyword>
<evidence type="ECO:0000256" key="2">
    <source>
        <dbReference type="SAM" id="Phobius"/>
    </source>
</evidence>
<keyword evidence="2" id="KW-0472">Membrane</keyword>
<sequence length="88" mass="9492">RRLQPVDEPPRRPAPKRRAPQGPPPRQGGSGAGKWIALVLVLLLIAAGGYAYTQFGGSERQVQLNESVDGNVSDAVGDFKQLVEDNTR</sequence>
<reference evidence="3" key="1">
    <citation type="submission" date="2022-10" db="EMBL/GenBank/DDBJ databases">
        <title>The WGS of Solirubrobacter phytolaccae KCTC 29190.</title>
        <authorList>
            <person name="Jiang Z."/>
        </authorList>
    </citation>
    <scope>NUCLEOTIDE SEQUENCE</scope>
    <source>
        <strain evidence="3">KCTC 29190</strain>
    </source>
</reference>
<evidence type="ECO:0008006" key="5">
    <source>
        <dbReference type="Google" id="ProtNLM"/>
    </source>
</evidence>
<evidence type="ECO:0000313" key="4">
    <source>
        <dbReference type="Proteomes" id="UP001147653"/>
    </source>
</evidence>
<proteinExistence type="predicted"/>
<accession>A0A9X3NEH4</accession>
<name>A0A9X3NEH4_9ACTN</name>
<gene>
    <name evidence="3" type="ORF">OJ997_30460</name>
</gene>
<evidence type="ECO:0000313" key="3">
    <source>
        <dbReference type="EMBL" id="MDA0184664.1"/>
    </source>
</evidence>
<comment type="caution">
    <text evidence="3">The sequence shown here is derived from an EMBL/GenBank/DDBJ whole genome shotgun (WGS) entry which is preliminary data.</text>
</comment>
<organism evidence="3 4">
    <name type="scientific">Solirubrobacter phytolaccae</name>
    <dbReference type="NCBI Taxonomy" id="1404360"/>
    <lineage>
        <taxon>Bacteria</taxon>
        <taxon>Bacillati</taxon>
        <taxon>Actinomycetota</taxon>
        <taxon>Thermoleophilia</taxon>
        <taxon>Solirubrobacterales</taxon>
        <taxon>Solirubrobacteraceae</taxon>
        <taxon>Solirubrobacter</taxon>
    </lineage>
</organism>
<feature type="transmembrane region" description="Helical" evidence="2">
    <location>
        <begin position="35"/>
        <end position="53"/>
    </location>
</feature>
<dbReference type="AlphaFoldDB" id="A0A9X3NEH4"/>
<feature type="non-terminal residue" evidence="3">
    <location>
        <position position="1"/>
    </location>
</feature>
<evidence type="ECO:0000256" key="1">
    <source>
        <dbReference type="SAM" id="MobiDB-lite"/>
    </source>
</evidence>
<feature type="compositionally biased region" description="Basic and acidic residues" evidence="1">
    <location>
        <begin position="1"/>
        <end position="11"/>
    </location>
</feature>
<keyword evidence="2" id="KW-0812">Transmembrane</keyword>
<dbReference type="EMBL" id="JAPDDP010000083">
    <property type="protein sequence ID" value="MDA0184664.1"/>
    <property type="molecule type" value="Genomic_DNA"/>
</dbReference>